<keyword evidence="3" id="KW-1185">Reference proteome</keyword>
<evidence type="ECO:0000313" key="3">
    <source>
        <dbReference type="Proteomes" id="UP000594800"/>
    </source>
</evidence>
<proteinExistence type="predicted"/>
<sequence>MSPTRTLGALAAAAFLLVSPLSAQTLQDGIDAWLADDDATALPILSELAKSGDTDAQMLLGQIEAVTPPGASTAYVSSLPRRDRIDLFRSEGGLSGTSWLRVRAEAGDEVATALLASRLPDAGMDVAATLAEAGEIEAAARLAWEIFDRGRWNEIFALPADDPTMAELDFVAWMRSYFAQPPQGNPWDWLSASPAEGRSGGIMMMTLVAPVLAPHLRPQEELRNYALAQRGFPQQLANSQRLGQAAEVMSGQLDVDPNLATVAAYCDATCPAERGYCALEVISEVGGADNIRLHDTPLERLIPHAEFAGSPRAVGQLRRWMGSIGESSVSGNLVISQCTREDIRSAAAIQ</sequence>
<dbReference type="EMBL" id="CP064942">
    <property type="protein sequence ID" value="QPH55564.1"/>
    <property type="molecule type" value="Genomic_DNA"/>
</dbReference>
<name>A0A7S9LUW8_9RHOB</name>
<organism evidence="2 3">
    <name type="scientific">Pontivivens ytuae</name>
    <dbReference type="NCBI Taxonomy" id="2789856"/>
    <lineage>
        <taxon>Bacteria</taxon>
        <taxon>Pseudomonadati</taxon>
        <taxon>Pseudomonadota</taxon>
        <taxon>Alphaproteobacteria</taxon>
        <taxon>Rhodobacterales</taxon>
        <taxon>Paracoccaceae</taxon>
        <taxon>Pontivivens</taxon>
    </lineage>
</organism>
<dbReference type="AlphaFoldDB" id="A0A7S9LUW8"/>
<dbReference type="Proteomes" id="UP000594800">
    <property type="component" value="Chromosome"/>
</dbReference>
<gene>
    <name evidence="2" type="ORF">I0K15_07475</name>
</gene>
<feature type="chain" id="PRO_5032266975" evidence="1">
    <location>
        <begin position="24"/>
        <end position="350"/>
    </location>
</feature>
<dbReference type="RefSeq" id="WP_196104821.1">
    <property type="nucleotide sequence ID" value="NZ_CP064942.1"/>
</dbReference>
<accession>A0A7S9LUW8</accession>
<evidence type="ECO:0000313" key="2">
    <source>
        <dbReference type="EMBL" id="QPH55564.1"/>
    </source>
</evidence>
<protein>
    <submittedName>
        <fullName evidence="2">Uncharacterized protein</fullName>
    </submittedName>
</protein>
<evidence type="ECO:0000256" key="1">
    <source>
        <dbReference type="SAM" id="SignalP"/>
    </source>
</evidence>
<dbReference type="KEGG" id="poz:I0K15_07475"/>
<feature type="signal peptide" evidence="1">
    <location>
        <begin position="1"/>
        <end position="23"/>
    </location>
</feature>
<keyword evidence="1" id="KW-0732">Signal</keyword>
<reference evidence="2 3" key="1">
    <citation type="submission" date="2020-11" db="EMBL/GenBank/DDBJ databases">
        <title>Description of Pontivivens ytuae sp. nov. isolated from deep sea sediment of Mariana Trench.</title>
        <authorList>
            <person name="Wang Z."/>
            <person name="Sun Q.-L."/>
            <person name="Xu X.-D."/>
            <person name="Tang Y.-Z."/>
            <person name="Zhang J."/>
        </authorList>
    </citation>
    <scope>NUCLEOTIDE SEQUENCE [LARGE SCALE GENOMIC DNA]</scope>
    <source>
        <strain evidence="2 3">MT2928</strain>
    </source>
</reference>